<accession>A0ABD1NHQ6</accession>
<proteinExistence type="predicted"/>
<organism evidence="1 2">
    <name type="scientific">Flemingia macrophylla</name>
    <dbReference type="NCBI Taxonomy" id="520843"/>
    <lineage>
        <taxon>Eukaryota</taxon>
        <taxon>Viridiplantae</taxon>
        <taxon>Streptophyta</taxon>
        <taxon>Embryophyta</taxon>
        <taxon>Tracheophyta</taxon>
        <taxon>Spermatophyta</taxon>
        <taxon>Magnoliopsida</taxon>
        <taxon>eudicotyledons</taxon>
        <taxon>Gunneridae</taxon>
        <taxon>Pentapetalae</taxon>
        <taxon>rosids</taxon>
        <taxon>fabids</taxon>
        <taxon>Fabales</taxon>
        <taxon>Fabaceae</taxon>
        <taxon>Papilionoideae</taxon>
        <taxon>50 kb inversion clade</taxon>
        <taxon>NPAAA clade</taxon>
        <taxon>indigoferoid/millettioid clade</taxon>
        <taxon>Phaseoleae</taxon>
        <taxon>Flemingia</taxon>
    </lineage>
</organism>
<sequence length="59" mass="6595">MEFGPALKEGSSGFQENQVAPKLHLRLSLLFYNVSAFYFILNTNIVSKLYSAAGIAQWI</sequence>
<comment type="caution">
    <text evidence="1">The sequence shown here is derived from an EMBL/GenBank/DDBJ whole genome shotgun (WGS) entry which is preliminary data.</text>
</comment>
<reference evidence="1 2" key="1">
    <citation type="submission" date="2024-08" db="EMBL/GenBank/DDBJ databases">
        <title>Insights into the chromosomal genome structure of Flemingia macrophylla.</title>
        <authorList>
            <person name="Ding Y."/>
            <person name="Zhao Y."/>
            <person name="Bi W."/>
            <person name="Wu M."/>
            <person name="Zhao G."/>
            <person name="Gong Y."/>
            <person name="Li W."/>
            <person name="Zhang P."/>
        </authorList>
    </citation>
    <scope>NUCLEOTIDE SEQUENCE [LARGE SCALE GENOMIC DNA]</scope>
    <source>
        <strain evidence="1">DYQJB</strain>
        <tissue evidence="1">Leaf</tissue>
    </source>
</reference>
<dbReference type="Proteomes" id="UP001603857">
    <property type="component" value="Unassembled WGS sequence"/>
</dbReference>
<keyword evidence="2" id="KW-1185">Reference proteome</keyword>
<protein>
    <submittedName>
        <fullName evidence="1">Uncharacterized protein</fullName>
    </submittedName>
</protein>
<dbReference type="EMBL" id="JBGMDY010000001">
    <property type="protein sequence ID" value="KAL2347601.1"/>
    <property type="molecule type" value="Genomic_DNA"/>
</dbReference>
<evidence type="ECO:0000313" key="2">
    <source>
        <dbReference type="Proteomes" id="UP001603857"/>
    </source>
</evidence>
<evidence type="ECO:0000313" key="1">
    <source>
        <dbReference type="EMBL" id="KAL2347601.1"/>
    </source>
</evidence>
<gene>
    <name evidence="1" type="ORF">Fmac_001601</name>
</gene>
<dbReference type="AlphaFoldDB" id="A0ABD1NHQ6"/>
<name>A0ABD1NHQ6_9FABA</name>